<dbReference type="AlphaFoldDB" id="A0A286AD52"/>
<reference evidence="5" key="1">
    <citation type="submission" date="2017-09" db="EMBL/GenBank/DDBJ databases">
        <authorList>
            <person name="Varghese N."/>
            <person name="Submissions S."/>
        </authorList>
    </citation>
    <scope>NUCLEOTIDE SEQUENCE [LARGE SCALE GENOMIC DNA]</scope>
    <source>
        <strain evidence="5">CGMCC 1.12803</strain>
    </source>
</reference>
<dbReference type="PANTHER" id="PTHR34220">
    <property type="entry name" value="SENSOR HISTIDINE KINASE YPDA"/>
    <property type="match status" value="1"/>
</dbReference>
<name>A0A286AD52_9SPHI</name>
<dbReference type="SUPFAM" id="SSF55874">
    <property type="entry name" value="ATPase domain of HSP90 chaperone/DNA topoisomerase II/histidine kinase"/>
    <property type="match status" value="1"/>
</dbReference>
<evidence type="ECO:0000313" key="4">
    <source>
        <dbReference type="EMBL" id="SOD19839.1"/>
    </source>
</evidence>
<evidence type="ECO:0000259" key="3">
    <source>
        <dbReference type="Pfam" id="PF06580"/>
    </source>
</evidence>
<feature type="domain" description="Signal transduction histidine kinase internal region" evidence="3">
    <location>
        <begin position="341"/>
        <end position="415"/>
    </location>
</feature>
<protein>
    <submittedName>
        <fullName evidence="4">Histidine kinase</fullName>
    </submittedName>
</protein>
<feature type="domain" description="Histidine kinase/HSP90-like ATPase" evidence="2">
    <location>
        <begin position="437"/>
        <end position="528"/>
    </location>
</feature>
<dbReference type="InterPro" id="IPR010559">
    <property type="entry name" value="Sig_transdc_His_kin_internal"/>
</dbReference>
<dbReference type="EMBL" id="OCMT01000004">
    <property type="protein sequence ID" value="SOD19839.1"/>
    <property type="molecule type" value="Genomic_DNA"/>
</dbReference>
<keyword evidence="4" id="KW-0808">Transferase</keyword>
<dbReference type="InterPro" id="IPR003594">
    <property type="entry name" value="HATPase_dom"/>
</dbReference>
<dbReference type="InterPro" id="IPR036890">
    <property type="entry name" value="HATPase_C_sf"/>
</dbReference>
<dbReference type="RefSeq" id="WP_097133785.1">
    <property type="nucleotide sequence ID" value="NZ_OCMT01000004.1"/>
</dbReference>
<dbReference type="InterPro" id="IPR050640">
    <property type="entry name" value="Bact_2-comp_sensor_kinase"/>
</dbReference>
<dbReference type="Gene3D" id="3.30.565.10">
    <property type="entry name" value="Histidine kinase-like ATPase, C-terminal domain"/>
    <property type="match status" value="1"/>
</dbReference>
<dbReference type="Pfam" id="PF06580">
    <property type="entry name" value="His_kinase"/>
    <property type="match status" value="1"/>
</dbReference>
<dbReference type="Pfam" id="PF02518">
    <property type="entry name" value="HATPase_c"/>
    <property type="match status" value="1"/>
</dbReference>
<dbReference type="Proteomes" id="UP000219281">
    <property type="component" value="Unassembled WGS sequence"/>
</dbReference>
<keyword evidence="1" id="KW-0812">Transmembrane</keyword>
<accession>A0A286AD52</accession>
<evidence type="ECO:0000313" key="5">
    <source>
        <dbReference type="Proteomes" id="UP000219281"/>
    </source>
</evidence>
<sequence length="532" mass="60499">MKKTIFTFLSFIISLSIVSAQKGIDFSKKYSAGGKLLMSVDSGAKNVYYANVFPNQPNTSFSYLPDVNNLSIQINFRKNINIPSFRYTILEDDKPIVVNQSIDSTKLEDTDAGGDEEIFSSTFLGTFAVKGKVITVLVYSIEKPQDIEKSVFYGNPIPKAEILAFSKRTATEEGVDYSWVKHPKGKTKLTFSEKDDQITIVKDKSAIDYLYYTSIIDKRNDKVIFESTAWQYGGIVDKHEFLPFIDIDRSIFKKSGTYEIIIQPLIKWKTSSKEIQKYITRHTLSITLKEENYTKKDLLVYGLIICAVFGAIAGAILTYVKKKEVKKLMQQFKEKEIAKLQLNSVRSQLNPHFLFNALSGIQNLMNKNEIDNANKYLSKFARLTRNVLDDKELISLAQEGKLLDDYLQMEQLRFGFKYKINQAEDLDLENIEIPSMLLQPFVENAVKHGISQKANDGEIIIVFNKKANDLVLTVSDNGNGFDPMKKYNGLGLQLSDNRIALLNSIYKENRFILEKQSSSEGTTINLTLTDWL</sequence>
<gene>
    <name evidence="4" type="ORF">SAMN06297358_3545</name>
</gene>
<organism evidence="4 5">
    <name type="scientific">Pedobacter xixiisoli</name>
    <dbReference type="NCBI Taxonomy" id="1476464"/>
    <lineage>
        <taxon>Bacteria</taxon>
        <taxon>Pseudomonadati</taxon>
        <taxon>Bacteroidota</taxon>
        <taxon>Sphingobacteriia</taxon>
        <taxon>Sphingobacteriales</taxon>
        <taxon>Sphingobacteriaceae</taxon>
        <taxon>Pedobacter</taxon>
    </lineage>
</organism>
<evidence type="ECO:0000259" key="2">
    <source>
        <dbReference type="Pfam" id="PF02518"/>
    </source>
</evidence>
<keyword evidence="1" id="KW-0472">Membrane</keyword>
<dbReference type="OrthoDB" id="9809670at2"/>
<keyword evidence="1" id="KW-1133">Transmembrane helix</keyword>
<proteinExistence type="predicted"/>
<dbReference type="GO" id="GO:0016020">
    <property type="term" value="C:membrane"/>
    <property type="evidence" value="ECO:0007669"/>
    <property type="project" value="InterPro"/>
</dbReference>
<evidence type="ECO:0000256" key="1">
    <source>
        <dbReference type="SAM" id="Phobius"/>
    </source>
</evidence>
<dbReference type="PANTHER" id="PTHR34220:SF7">
    <property type="entry name" value="SENSOR HISTIDINE KINASE YPDA"/>
    <property type="match status" value="1"/>
</dbReference>
<dbReference type="GO" id="GO:0000155">
    <property type="term" value="F:phosphorelay sensor kinase activity"/>
    <property type="evidence" value="ECO:0007669"/>
    <property type="project" value="InterPro"/>
</dbReference>
<feature type="transmembrane region" description="Helical" evidence="1">
    <location>
        <begin position="298"/>
        <end position="320"/>
    </location>
</feature>
<keyword evidence="4" id="KW-0418">Kinase</keyword>
<keyword evidence="5" id="KW-1185">Reference proteome</keyword>